<dbReference type="OrthoDB" id="68076at2759"/>
<feature type="compositionally biased region" description="Low complexity" evidence="1">
    <location>
        <begin position="215"/>
        <end position="224"/>
    </location>
</feature>
<name>A0A4Z2GX39_9TELE</name>
<feature type="region of interest" description="Disordered" evidence="1">
    <location>
        <begin position="1"/>
        <end position="66"/>
    </location>
</feature>
<accession>A0A4Z2GX39</accession>
<keyword evidence="4" id="KW-1185">Reference proteome</keyword>
<dbReference type="Pfam" id="PF08729">
    <property type="entry name" value="HUN"/>
    <property type="match status" value="1"/>
</dbReference>
<protein>
    <submittedName>
        <fullName evidence="3">Ubinuclein-2</fullName>
    </submittedName>
</protein>
<organism evidence="3 4">
    <name type="scientific">Liparis tanakae</name>
    <name type="common">Tanaka's snailfish</name>
    <dbReference type="NCBI Taxonomy" id="230148"/>
    <lineage>
        <taxon>Eukaryota</taxon>
        <taxon>Metazoa</taxon>
        <taxon>Chordata</taxon>
        <taxon>Craniata</taxon>
        <taxon>Vertebrata</taxon>
        <taxon>Euteleostomi</taxon>
        <taxon>Actinopterygii</taxon>
        <taxon>Neopterygii</taxon>
        <taxon>Teleostei</taxon>
        <taxon>Neoteleostei</taxon>
        <taxon>Acanthomorphata</taxon>
        <taxon>Eupercaria</taxon>
        <taxon>Perciformes</taxon>
        <taxon>Cottioidei</taxon>
        <taxon>Cottales</taxon>
        <taxon>Liparidae</taxon>
        <taxon>Liparis</taxon>
    </lineage>
</organism>
<gene>
    <name evidence="3" type="primary">UBN2_0</name>
    <name evidence="3" type="ORF">EYF80_031953</name>
</gene>
<sequence length="277" mass="29907">MAEPRKVPFVTISTFNTSPLTPESSKKRRREDEAVDITFGKDGDGGGAAAAVGSGGSGGGSPFGNVNAAGGDAEAVEAKPTVRLHLPLAEPSDRGSSEFNYGELVNTTQVKLPVSTVPKGLAPPLDPRDPFADDERERREVEAMAKKFENKYPGVPKKKKKDRMQDLIDIGYGYDETDPFIDNSEAYDELVPASLTTKHGGFYINTGTLQFRAASESEGETAGAEDNRFKAGSSSSAHFSYKTKDGEERVIKKRRKKPDVGILEDKKPRKIKVPKAG</sequence>
<feature type="region of interest" description="Disordered" evidence="1">
    <location>
        <begin position="115"/>
        <end position="139"/>
    </location>
</feature>
<feature type="compositionally biased region" description="Gly residues" evidence="1">
    <location>
        <begin position="45"/>
        <end position="62"/>
    </location>
</feature>
<evidence type="ECO:0000259" key="2">
    <source>
        <dbReference type="Pfam" id="PF08729"/>
    </source>
</evidence>
<feature type="domain" description="Hpc2-related" evidence="2">
    <location>
        <begin position="159"/>
        <end position="210"/>
    </location>
</feature>
<dbReference type="PANTHER" id="PTHR21669">
    <property type="entry name" value="CAPZ-INTERACTING PROTEIN AND RELATED PROTEINS"/>
    <property type="match status" value="1"/>
</dbReference>
<feature type="region of interest" description="Disordered" evidence="1">
    <location>
        <begin position="215"/>
        <end position="277"/>
    </location>
</feature>
<dbReference type="GO" id="GO:0005634">
    <property type="term" value="C:nucleus"/>
    <property type="evidence" value="ECO:0007669"/>
    <property type="project" value="TreeGrafter"/>
</dbReference>
<comment type="caution">
    <text evidence="3">The sequence shown here is derived from an EMBL/GenBank/DDBJ whole genome shotgun (WGS) entry which is preliminary data.</text>
</comment>
<proteinExistence type="predicted"/>
<dbReference type="InterPro" id="IPR014840">
    <property type="entry name" value="HRD"/>
</dbReference>
<evidence type="ECO:0000313" key="3">
    <source>
        <dbReference type="EMBL" id="TNN57871.1"/>
    </source>
</evidence>
<dbReference type="Proteomes" id="UP000314294">
    <property type="component" value="Unassembled WGS sequence"/>
</dbReference>
<evidence type="ECO:0000256" key="1">
    <source>
        <dbReference type="SAM" id="MobiDB-lite"/>
    </source>
</evidence>
<feature type="compositionally biased region" description="Basic residues" evidence="1">
    <location>
        <begin position="268"/>
        <end position="277"/>
    </location>
</feature>
<dbReference type="GO" id="GO:0006325">
    <property type="term" value="P:chromatin organization"/>
    <property type="evidence" value="ECO:0007669"/>
    <property type="project" value="TreeGrafter"/>
</dbReference>
<feature type="compositionally biased region" description="Basic and acidic residues" evidence="1">
    <location>
        <begin position="126"/>
        <end position="139"/>
    </location>
</feature>
<dbReference type="PANTHER" id="PTHR21669:SF42">
    <property type="entry name" value="SI:CH211-175L6.9 PROTEIN"/>
    <property type="match status" value="1"/>
</dbReference>
<feature type="compositionally biased region" description="Polar residues" evidence="1">
    <location>
        <begin position="11"/>
        <end position="23"/>
    </location>
</feature>
<dbReference type="AlphaFoldDB" id="A0A4Z2GX39"/>
<dbReference type="EMBL" id="SRLO01000395">
    <property type="protein sequence ID" value="TNN57871.1"/>
    <property type="molecule type" value="Genomic_DNA"/>
</dbReference>
<reference evidence="3 4" key="1">
    <citation type="submission" date="2019-03" db="EMBL/GenBank/DDBJ databases">
        <title>First draft genome of Liparis tanakae, snailfish: a comprehensive survey of snailfish specific genes.</title>
        <authorList>
            <person name="Kim W."/>
            <person name="Song I."/>
            <person name="Jeong J.-H."/>
            <person name="Kim D."/>
            <person name="Kim S."/>
            <person name="Ryu S."/>
            <person name="Song J.Y."/>
            <person name="Lee S.K."/>
        </authorList>
    </citation>
    <scope>NUCLEOTIDE SEQUENCE [LARGE SCALE GENOMIC DNA]</scope>
    <source>
        <tissue evidence="3">Muscle</tissue>
    </source>
</reference>
<evidence type="ECO:0000313" key="4">
    <source>
        <dbReference type="Proteomes" id="UP000314294"/>
    </source>
</evidence>